<proteinExistence type="predicted"/>
<evidence type="ECO:0008006" key="3">
    <source>
        <dbReference type="Google" id="ProtNLM"/>
    </source>
</evidence>
<dbReference type="InterPro" id="IPR014917">
    <property type="entry name" value="DUF1800"/>
</dbReference>
<dbReference type="AlphaFoldDB" id="A0A2W5JZR9"/>
<protein>
    <recommendedName>
        <fullName evidence="3">DUF1800 domain-containing protein</fullName>
    </recommendedName>
</protein>
<organism evidence="1 2">
    <name type="scientific">Rhodanobacter denitrificans</name>
    <dbReference type="NCBI Taxonomy" id="666685"/>
    <lineage>
        <taxon>Bacteria</taxon>
        <taxon>Pseudomonadati</taxon>
        <taxon>Pseudomonadota</taxon>
        <taxon>Gammaproteobacteria</taxon>
        <taxon>Lysobacterales</taxon>
        <taxon>Rhodanobacteraceae</taxon>
        <taxon>Rhodanobacter</taxon>
    </lineage>
</organism>
<reference evidence="1 2" key="1">
    <citation type="submission" date="2017-08" db="EMBL/GenBank/DDBJ databases">
        <title>Infants hospitalized years apart are colonized by the same room-sourced microbial strains.</title>
        <authorList>
            <person name="Brooks B."/>
            <person name="Olm M.R."/>
            <person name="Firek B.A."/>
            <person name="Baker R."/>
            <person name="Thomas B.C."/>
            <person name="Morowitz M.J."/>
            <person name="Banfield J.F."/>
        </authorList>
    </citation>
    <scope>NUCLEOTIDE SEQUENCE [LARGE SCALE GENOMIC DNA]</scope>
    <source>
        <strain evidence="1">S2_005_003_R2_42</strain>
    </source>
</reference>
<dbReference type="Proteomes" id="UP000249046">
    <property type="component" value="Unassembled WGS sequence"/>
</dbReference>
<dbReference type="EMBL" id="QFPO01000023">
    <property type="protein sequence ID" value="PZQ09961.1"/>
    <property type="molecule type" value="Genomic_DNA"/>
</dbReference>
<name>A0A2W5JZR9_9GAMM</name>
<gene>
    <name evidence="1" type="ORF">DI564_16635</name>
</gene>
<dbReference type="Pfam" id="PF08811">
    <property type="entry name" value="DUF1800"/>
    <property type="match status" value="1"/>
</dbReference>
<comment type="caution">
    <text evidence="1">The sequence shown here is derived from an EMBL/GenBank/DDBJ whole genome shotgun (WGS) entry which is preliminary data.</text>
</comment>
<evidence type="ECO:0000313" key="2">
    <source>
        <dbReference type="Proteomes" id="UP000249046"/>
    </source>
</evidence>
<sequence length="602" mass="67011">MDGQRLSREGLSRRSFLAGDISEGSQRGASLSSALVTPPFAAYVLGRLGFGPRRGTAFSVQQFNALGATDDARLTAFVDQQLSPTLDSGGHVTDPDVAARLAHENFVTLDKSFDQLWLDHEVNGSLSGQPYTRDWPIREVERAVFVRAFYSRWGLFEQLADFWHNHFNVYGYDRYAAPTFVSWDRDVIRKNALGNFRTMLQKTFEAPAMLYFLDNYINRAPSFNENYAREIIELHTLGSINYLGPDLQQNQVPLIPAGQPGAGWPVGYVDADVYELARSFTGWTFYRGGGSNPNTGLPYLVADQHDIGQKTVLGEFAAANTPYASEHQRFLDRLAYHPGTARHIALKLAKRFLGDDPPESVVAAAALEFWNNRNAPDQIKKTLRVVLLHDGGPGSFRDLGNFGNKTKKPFEAVVSALRAVNVDFTIRRNDSASDGFMDRFRRSGHRPFDWRAPDGFPDHTSYWMGGGAYVHAWRTVDWVLDQNLGTDQTPLAPVLTLTLGEFSTAPADHTPNNLANFWLARAFDWAPNGTTGWRGTELHYQVASFMCRNTDTVTYFGADVGIGNGPAGNTAGIGTDSGPNYWYSRLRGMVDCVLFSPQFMVR</sequence>
<evidence type="ECO:0000313" key="1">
    <source>
        <dbReference type="EMBL" id="PZQ09961.1"/>
    </source>
</evidence>
<accession>A0A2W5JZR9</accession>